<organism evidence="2 3">
    <name type="scientific">Thioalkalicoccus limnaeus</name>
    <dbReference type="NCBI Taxonomy" id="120681"/>
    <lineage>
        <taxon>Bacteria</taxon>
        <taxon>Pseudomonadati</taxon>
        <taxon>Pseudomonadota</taxon>
        <taxon>Gammaproteobacteria</taxon>
        <taxon>Chromatiales</taxon>
        <taxon>Chromatiaceae</taxon>
        <taxon>Thioalkalicoccus</taxon>
    </lineage>
</organism>
<evidence type="ECO:0000256" key="1">
    <source>
        <dbReference type="SAM" id="SignalP"/>
    </source>
</evidence>
<feature type="chain" id="PRO_5046515061" evidence="1">
    <location>
        <begin position="27"/>
        <end position="893"/>
    </location>
</feature>
<dbReference type="RefSeq" id="WP_369666163.1">
    <property type="nucleotide sequence ID" value="NZ_JBDKXB010000004.1"/>
</dbReference>
<reference evidence="2 3" key="1">
    <citation type="submission" date="2024-05" db="EMBL/GenBank/DDBJ databases">
        <title>Genome Sequence and Characterization of the New Strain Purple Sulfur Bacterium of Genus Thioalkalicoccus.</title>
        <authorList>
            <person name="Bryantseva I.A."/>
            <person name="Kyndt J.A."/>
            <person name="Imhoff J.F."/>
        </authorList>
    </citation>
    <scope>NUCLEOTIDE SEQUENCE [LARGE SCALE GENOMIC DNA]</scope>
    <source>
        <strain evidence="2 3">Um2</strain>
    </source>
</reference>
<name>A0ABV4BBD3_9GAMM</name>
<dbReference type="Pfam" id="PF11854">
    <property type="entry name" value="MtrB_PioB"/>
    <property type="match status" value="1"/>
</dbReference>
<evidence type="ECO:0000313" key="3">
    <source>
        <dbReference type="Proteomes" id="UP001564408"/>
    </source>
</evidence>
<sequence>MTTTFRLTLLSCCVGAALAPTSSVSASTALGVDSVLGNALNPGYLNTLRARDPEGLDALRYQRTPTGQLYDWPYLPPEQTEAAGWVYSGHIELGGTAVTGSDNSAWFKKYKDLDSGLYLNNFRVDALRPDSATFVEAQGGAFGYRDQFFGVQFGRYNDWRGQVFYNETPHVFTTTYRSLWSSTDDSYLPLINLTPGGSTDAATTNANIVNELMTADFVELGIVRRKGGLRFDKYLTDNWQLLGSYSKEERKGSRPFGAIFGATPGGPSVEIPEAIDYDTHDLMAALRYDDGLNNLNLTATASLFRNNISTLTVENPLFAQVNTGVPPTTFTRGVYDLYPDNDYYNVKGEYARSLPDFYSGRFTAVASFSRMSQDDSLLPPTSFDLVGGAINGIPTDNVWNTPAALTRQSADAQIDTMLFDVGLVLKPIDKLDVRGRIRYYETDNSTEYWACNPLTGQWGRLTNDGAGNSFVSNPEFLSVGCNIAAARALGIVPNSGAIPIRNTPFDYSQLNYVLGGDYQLTRASSINATLEREEYRRDHRERDKTWENMLKLGYVNRGFEFGTLRLSAEYGERRGDRYNVIDLTESVSASMGPEPVTGNVNNWLHSGNDLRKYDIADRNQLVLNGRLNLIAAEALDIGLGLQYKDSEYPDSPIGRTDNRRLASANLDVNYQPTHRLGLYGFYAYQEGRLQQVGRNGGACVIGQTYYFFSNGVVNTTGEAPAGTTLLSAVPVGATNWRDLCANGQDNPRWPIGNQWEVESKDTNHVIGVGGQYDLGWARLQMDYSYATGVTKINQQFNPNTTGANFTADQLALIGTGMPDMEANQHFLDLSLLVPVSKTVAIRALYRYEQGTIKDWHYDGVYDNPVPAAQHVYLDSGTQNYHNNVVGLFVNVAF</sequence>
<feature type="signal peptide" evidence="1">
    <location>
        <begin position="1"/>
        <end position="26"/>
    </location>
</feature>
<comment type="caution">
    <text evidence="2">The sequence shown here is derived from an EMBL/GenBank/DDBJ whole genome shotgun (WGS) entry which is preliminary data.</text>
</comment>
<dbReference type="Proteomes" id="UP001564408">
    <property type="component" value="Unassembled WGS sequence"/>
</dbReference>
<protein>
    <submittedName>
        <fullName evidence="2">MtrB/PioB family outer membrane beta-barrel protein</fullName>
    </submittedName>
</protein>
<dbReference type="EMBL" id="JBDKXB010000004">
    <property type="protein sequence ID" value="MEY6431781.1"/>
    <property type="molecule type" value="Genomic_DNA"/>
</dbReference>
<gene>
    <name evidence="2" type="ORF">ABC977_05085</name>
</gene>
<evidence type="ECO:0000313" key="2">
    <source>
        <dbReference type="EMBL" id="MEY6431781.1"/>
    </source>
</evidence>
<accession>A0ABV4BBD3</accession>
<proteinExistence type="predicted"/>
<keyword evidence="1" id="KW-0732">Signal</keyword>
<dbReference type="InterPro" id="IPR020016">
    <property type="entry name" value="Decahaem-assoc_OM_MtrB/PioB"/>
</dbReference>
<keyword evidence="3" id="KW-1185">Reference proteome</keyword>